<dbReference type="Gene3D" id="2.30.29.30">
    <property type="entry name" value="Pleckstrin-homology domain (PH domain)/Phosphotyrosine-binding domain (PTB)"/>
    <property type="match status" value="1"/>
</dbReference>
<dbReference type="PANTHER" id="PTHR10194">
    <property type="entry name" value="RAS GTPASE-ACTIVATING PROTEINS"/>
    <property type="match status" value="1"/>
</dbReference>
<evidence type="ECO:0000256" key="1">
    <source>
        <dbReference type="ARBA" id="ARBA00022468"/>
    </source>
</evidence>
<keyword evidence="1" id="KW-0343">GTPase activation</keyword>
<accession>A0A9P6EF64</accession>
<comment type="caution">
    <text evidence="5">The sequence shown here is derived from an EMBL/GenBank/DDBJ whole genome shotgun (WGS) entry which is preliminary data.</text>
</comment>
<feature type="region of interest" description="Disordered" evidence="3">
    <location>
        <begin position="2629"/>
        <end position="2648"/>
    </location>
</feature>
<reference evidence="5" key="1">
    <citation type="submission" date="2020-11" db="EMBL/GenBank/DDBJ databases">
        <authorList>
            <consortium name="DOE Joint Genome Institute"/>
            <person name="Ahrendt S."/>
            <person name="Riley R."/>
            <person name="Andreopoulos W."/>
            <person name="Labutti K."/>
            <person name="Pangilinan J."/>
            <person name="Ruiz-Duenas F.J."/>
            <person name="Barrasa J.M."/>
            <person name="Sanchez-Garcia M."/>
            <person name="Camarero S."/>
            <person name="Miyauchi S."/>
            <person name="Serrano A."/>
            <person name="Linde D."/>
            <person name="Babiker R."/>
            <person name="Drula E."/>
            <person name="Ayuso-Fernandez I."/>
            <person name="Pacheco R."/>
            <person name="Padilla G."/>
            <person name="Ferreira P."/>
            <person name="Barriuso J."/>
            <person name="Kellner H."/>
            <person name="Castanera R."/>
            <person name="Alfaro M."/>
            <person name="Ramirez L."/>
            <person name="Pisabarro A.G."/>
            <person name="Kuo A."/>
            <person name="Tritt A."/>
            <person name="Lipzen A."/>
            <person name="He G."/>
            <person name="Yan M."/>
            <person name="Ng V."/>
            <person name="Cullen D."/>
            <person name="Martin F."/>
            <person name="Rosso M.-N."/>
            <person name="Henrissat B."/>
            <person name="Hibbett D."/>
            <person name="Martinez A.T."/>
            <person name="Grigoriev I.V."/>
        </authorList>
    </citation>
    <scope>NUCLEOTIDE SEQUENCE</scope>
    <source>
        <strain evidence="5">CBS 506.95</strain>
    </source>
</reference>
<dbReference type="InterPro" id="IPR011993">
    <property type="entry name" value="PH-like_dom_sf"/>
</dbReference>
<dbReference type="InterPro" id="IPR001936">
    <property type="entry name" value="RasGAP_dom"/>
</dbReference>
<dbReference type="Pfam" id="PF00616">
    <property type="entry name" value="RasGAP"/>
    <property type="match status" value="1"/>
</dbReference>
<sequence>MPRRPSASVIPLNAAPANVHQLTAHRPTESHHGFNAASVNVQPPSTSAPSINTTPPPTPQQKIIQVLVNRLKSKLPCNSGLSLDRVEADLSTQQAIGTLIELSRDSLDNIALALTDQLDRLAKQTDLHTGHLTIEILQSQLLLLKVLSAAMASRWVQYPERQTEPEAPPSSPSESFDGYRRASSVKSGTIWQEPPPLDDNCVKYLLSVLILFMRQTSHTETPPMMQMRSTDLSFRDYEEAVYVFSPDDPIQSTGHILRSQPSTGSMAGLKVNIKSSVPLAAANADYEKTHMSLVKSSVSVNSLICKYVGRIIFHMSASNWSVLYERLNGRITYLASHSESTLDTVDLQLMSYSVMDRVRLVSILNQLSSLLLNMRKESQHAVAFHLRAAVWNWIDVFPNEYNEAIRTRGKTEGAPERVFDLLFSLQATGYEKTYWPALAVLLCTTSDKIRAEFQNTVSTPKARKELRFGDSLMRHVAKNSKLSETALVCAIDLCRAASYVDPSQGETPLLEQAPDIAHEIKDALYECGSSRRPFWELYDDIDVALYAEALVAVFRFLPLEISIPLFQSCVEPERSDAVKTCVIRATITCFEDQERFKWQRPFDQATPALAQRCRDILKIVGVRRLDIDQQNHTRRVASRPKGKRSGAEPLSDRELLLLGILSLWRKVPEFYTVGLNSFEDHLNWQKIAVKLWEAPLDISVKLSTATTMQRVSARSFMMPSGDPNTALMLQVVRTSLPITLLSVVGNLVSTRTDLEAQRLWMSVAHQVLSTYTLSIPLEAVKLIQIDSGRLPAFLLSEVSFLVALSSSRNDISQLAARGLRMISLAERMADAPVAHYISDDDRSKRNLIYEQLGDPRITVSGRLAHQKRVRKLARMLSSSIGLQVVVWQECFNRWRYINDAIPSASDHNSDGHASGLQLSPLQQDLRFQWQNLTLFLAALCGTCHSGYAKTVPLPDFIPKELVPDKLRVIEDAHTNIRIFLDKLVVRLGDTDKTIQSFVRDALGAELGPSLHATVVNQLMSVLTDIDSNDHETVVTILDQIISIVKLMTETPVEITLEEFMSTDTTSITSTLARRVNRCPGASGQRLKVKYCGFLESSVKRHNIFSVKKDNSWRHEVLDLILQWMLPPKTTTSSIDPTISIQKELNLACLRATVNLLDRLELRSTDQGDETVHTVSRLFNKYSTALLSSIEVCQSDTLTSDNASDVGSINQKMHTSQKEADLRELVITGLAHLVTANSESGFKQCLPLAYDPDNRKRTIFAHVFARVIGQGTVFDSKDKSMMKARFQSLCELVKGSEMLLALTICDICQPAEVELMISVLLNIFDTRTSLLNLIKLMIEREVTRTDNEANLFRSNSTCTRFLSAFAKLHGYNYLRSLVQPLVNTMLAMPTGTSYEVDPNKAYGQDIAQNQRNVEYVASTFLNLMSSSLPALPGMFRDICAHIAKSVSEVWPDSKYAAMGAFIFLRFISPAVVAPETIDIEVPKNENHSVLRRGLMVIAKIIQNLANNIFFGKEAHMTSLNKFLQTNITNVTRFLSELHKHGARVDDINDNWTGTTSDDTDVIVLHRFFHKHADKIGKELLSHNRPTIDGDGSFVSGKQAWDNFCALLVDLGPPLEVPRLSVMDSSQHREYLEFMAKYSNRNTSSVEKYFIETDIKENTAIFVLRLAEIDIEGLDIELLMYHIFKTLTSDTYGSRSFDVILDCTSFTSNSEVPLLWLKYCTELIPIDIRMRFTTARVLNPNSLMHKYMRRLYNVSAGIPISADMKVYTSVLQLMEDVRTAVLPPLSKPVSLEQEAHESFSDVTMRTAARIPVVLRVGSSHIRVTSIRSLPVSPGVSCKSTELIPLTDVSDIYNVSTGQDVHEFIIRRRQGVTVYFSSPSREQIVKTIRSAKGHLKEAQTAQAERFSRFSNVPATLLHIGFLSVDLNDEELRGAAYDLLGAVCDYLKYDRSPIVACKAGFIPGDPIAFVAQLSEKLAEFAPQLTLDFIHEVSAAITSMDKTAIAHRISCLSYMSPWIQNLSYFANATHNLYERSGARMRDCIRTLADLSLAFPEITPTIQKEIWSEVAKLDAHTVDIVLDELVRTATDGGIGTRRCETISHIISALSSINVRGRIYSKLRKALSKVPPKFTNTLVEHQNWNEISTLIRLTLVVGSQSTQPGQSYLYVPEVVHLVSLVVGEGPALVRKSVYGIVMNLLQSLYLARPDDSTEADLKELIDDCTLPETLKLFGLRRETPTSEYTCYDLSSDKNFLDSHEQLVQLLIRILDVSSGTQGLLNVWRARWMSLVTSTAFQQSPAVQTKSFVVLASLAVSEVDDDFLYQILVAFRSALGKANESNTMVIVSMLRCMCRVVPAVVETSRYICSLFWLAVALLQVSHLGFYVEATSLLRVTLENMEAHGIFRDNSVEAILMEAREQVEEVMAQLDEILRISFARSFSFSLASIIFKGLRHTALKDSAESVLRTLVRVTSNAWEDDPDIQDGPRQYPSPDVLAYLLALIPVSTTRKSFRRLLVDCCIANPAVLAGLDDADEDDAATPKVNAAILGVDEENLALLVASFIGTILMTAQGDDAETEILYSLLAGLTRSYPSVISVVYESLQDRVKEAFAVSSNPSIIHAVSTIFKTSVQDLSKSSLGSHQGSSSTLNTLEEGSIGPSRSHLDALDRLDMQGLANSFQFLPPNRGHATKMINWIPGLVTLMINS</sequence>
<keyword evidence="6" id="KW-1185">Reference proteome</keyword>
<dbReference type="PROSITE" id="PS00509">
    <property type="entry name" value="RAS_GTPASE_ACTIV_1"/>
    <property type="match status" value="1"/>
</dbReference>
<evidence type="ECO:0000313" key="5">
    <source>
        <dbReference type="EMBL" id="KAF9527976.1"/>
    </source>
</evidence>
<dbReference type="PROSITE" id="PS50018">
    <property type="entry name" value="RAS_GTPASE_ACTIV_2"/>
    <property type="match status" value="1"/>
</dbReference>
<dbReference type="InterPro" id="IPR036865">
    <property type="entry name" value="CRAL-TRIO_dom_sf"/>
</dbReference>
<dbReference type="GO" id="GO:0005096">
    <property type="term" value="F:GTPase activator activity"/>
    <property type="evidence" value="ECO:0007669"/>
    <property type="project" value="UniProtKB-KW"/>
</dbReference>
<evidence type="ECO:0000256" key="2">
    <source>
        <dbReference type="ARBA" id="ARBA00022553"/>
    </source>
</evidence>
<feature type="compositionally biased region" description="Low complexity" evidence="3">
    <location>
        <begin position="2629"/>
        <end position="2638"/>
    </location>
</feature>
<feature type="region of interest" description="Disordered" evidence="3">
    <location>
        <begin position="160"/>
        <end position="179"/>
    </location>
</feature>
<gene>
    <name evidence="5" type="ORF">CPB83DRAFT_363170</name>
</gene>
<feature type="domain" description="Ras-GAP" evidence="4">
    <location>
        <begin position="1311"/>
        <end position="1505"/>
    </location>
</feature>
<dbReference type="SUPFAM" id="SSF48350">
    <property type="entry name" value="GTPase activation domain, GAP"/>
    <property type="match status" value="1"/>
</dbReference>
<dbReference type="PANTHER" id="PTHR10194:SF142">
    <property type="entry name" value="NEUROFIBROMIN"/>
    <property type="match status" value="1"/>
</dbReference>
<feature type="compositionally biased region" description="Low complexity" evidence="3">
    <location>
        <begin position="43"/>
        <end position="53"/>
    </location>
</feature>
<dbReference type="Gene3D" id="1.10.506.10">
    <property type="entry name" value="GTPase Activation - p120gap, domain 1"/>
    <property type="match status" value="2"/>
</dbReference>
<feature type="region of interest" description="Disordered" evidence="3">
    <location>
        <begin position="25"/>
        <end position="58"/>
    </location>
</feature>
<evidence type="ECO:0000259" key="4">
    <source>
        <dbReference type="PROSITE" id="PS50018"/>
    </source>
</evidence>
<proteinExistence type="predicted"/>
<dbReference type="OrthoDB" id="28245at2759"/>
<evidence type="ECO:0000313" key="6">
    <source>
        <dbReference type="Proteomes" id="UP000807306"/>
    </source>
</evidence>
<protein>
    <recommendedName>
        <fullName evidence="4">Ras-GAP domain-containing protein</fullName>
    </recommendedName>
</protein>
<dbReference type="InterPro" id="IPR023152">
    <property type="entry name" value="RasGAP_CS"/>
</dbReference>
<dbReference type="InterPro" id="IPR039360">
    <property type="entry name" value="Ras_GTPase"/>
</dbReference>
<dbReference type="SMART" id="SM00323">
    <property type="entry name" value="RasGAP"/>
    <property type="match status" value="1"/>
</dbReference>
<dbReference type="Proteomes" id="UP000807306">
    <property type="component" value="Unassembled WGS sequence"/>
</dbReference>
<dbReference type="Gene3D" id="3.40.525.10">
    <property type="entry name" value="CRAL-TRIO lipid binding domain"/>
    <property type="match status" value="1"/>
</dbReference>
<dbReference type="EMBL" id="MU157856">
    <property type="protein sequence ID" value="KAF9527976.1"/>
    <property type="molecule type" value="Genomic_DNA"/>
</dbReference>
<name>A0A9P6EF64_9AGAR</name>
<dbReference type="InterPro" id="IPR008936">
    <property type="entry name" value="Rho_GTPase_activation_prot"/>
</dbReference>
<evidence type="ECO:0000256" key="3">
    <source>
        <dbReference type="SAM" id="MobiDB-lite"/>
    </source>
</evidence>
<keyword evidence="2" id="KW-0597">Phosphoprotein</keyword>
<organism evidence="5 6">
    <name type="scientific">Crepidotus variabilis</name>
    <dbReference type="NCBI Taxonomy" id="179855"/>
    <lineage>
        <taxon>Eukaryota</taxon>
        <taxon>Fungi</taxon>
        <taxon>Dikarya</taxon>
        <taxon>Basidiomycota</taxon>
        <taxon>Agaricomycotina</taxon>
        <taxon>Agaricomycetes</taxon>
        <taxon>Agaricomycetidae</taxon>
        <taxon>Agaricales</taxon>
        <taxon>Agaricineae</taxon>
        <taxon>Crepidotaceae</taxon>
        <taxon>Crepidotus</taxon>
    </lineage>
</organism>